<dbReference type="GO" id="GO:0005737">
    <property type="term" value="C:cytoplasm"/>
    <property type="evidence" value="ECO:0007669"/>
    <property type="project" value="UniProtKB-SubCell"/>
</dbReference>
<evidence type="ECO:0000313" key="9">
    <source>
        <dbReference type="Proteomes" id="UP000467322"/>
    </source>
</evidence>
<keyword evidence="3 6" id="KW-0464">Manganese</keyword>
<dbReference type="SUPFAM" id="SSF51658">
    <property type="entry name" value="Xylose isomerase-like"/>
    <property type="match status" value="1"/>
</dbReference>
<comment type="subcellular location">
    <subcellularLocation>
        <location evidence="6">Cytoplasm</location>
    </subcellularLocation>
</comment>
<dbReference type="RefSeq" id="WP_161349660.1">
    <property type="nucleotide sequence ID" value="NZ_WTUX01000002.1"/>
</dbReference>
<comment type="catalytic activity">
    <reaction evidence="6">
        <text>L-rhamnopyranose = L-rhamnulose</text>
        <dbReference type="Rhea" id="RHEA:23160"/>
        <dbReference type="ChEBI" id="CHEBI:17897"/>
        <dbReference type="ChEBI" id="CHEBI:62346"/>
        <dbReference type="EC" id="5.3.1.14"/>
    </reaction>
</comment>
<dbReference type="GO" id="GO:0019324">
    <property type="term" value="P:L-lyxose metabolic process"/>
    <property type="evidence" value="ECO:0007669"/>
    <property type="project" value="TreeGrafter"/>
</dbReference>
<evidence type="ECO:0000313" key="8">
    <source>
        <dbReference type="EMBL" id="MZR11543.1"/>
    </source>
</evidence>
<feature type="binding site" evidence="6">
    <location>
        <position position="290"/>
    </location>
    <ligand>
        <name>Mn(2+)</name>
        <dbReference type="ChEBI" id="CHEBI:29035"/>
    </ligand>
</feature>
<evidence type="ECO:0000256" key="5">
    <source>
        <dbReference type="ARBA" id="ARBA00023308"/>
    </source>
</evidence>
<dbReference type="GO" id="GO:0019301">
    <property type="term" value="P:rhamnose catabolic process"/>
    <property type="evidence" value="ECO:0007669"/>
    <property type="project" value="UniProtKB-UniRule"/>
</dbReference>
<accession>A0A845M1Z9</accession>
<comment type="similarity">
    <text evidence="6">Belongs to the rhamnose isomerase family.</text>
</comment>
<dbReference type="GO" id="GO:0030145">
    <property type="term" value="F:manganese ion binding"/>
    <property type="evidence" value="ECO:0007669"/>
    <property type="project" value="UniProtKB-UniRule"/>
</dbReference>
<dbReference type="PANTHER" id="PTHR30268">
    <property type="entry name" value="L-RHAMNOSE ISOMERASE"/>
    <property type="match status" value="1"/>
</dbReference>
<keyword evidence="1 6" id="KW-0963">Cytoplasm</keyword>
<keyword evidence="9" id="KW-1185">Reference proteome</keyword>
<dbReference type="Gene3D" id="3.20.20.150">
    <property type="entry name" value="Divalent-metal-dependent TIM barrel enzymes"/>
    <property type="match status" value="1"/>
</dbReference>
<protein>
    <recommendedName>
        <fullName evidence="6 7">L-rhamnose isomerase</fullName>
        <ecNumber evidence="6 7">5.3.1.14</ecNumber>
    </recommendedName>
</protein>
<keyword evidence="5 6" id="KW-0684">Rhamnose metabolism</keyword>
<dbReference type="Proteomes" id="UP000467322">
    <property type="component" value="Unassembled WGS sequence"/>
</dbReference>
<dbReference type="GO" id="GO:0008740">
    <property type="term" value="F:L-rhamnose isomerase activity"/>
    <property type="evidence" value="ECO:0007669"/>
    <property type="project" value="UniProtKB-UniRule"/>
</dbReference>
<dbReference type="Pfam" id="PF06134">
    <property type="entry name" value="RhaA"/>
    <property type="match status" value="1"/>
</dbReference>
<dbReference type="InterPro" id="IPR050337">
    <property type="entry name" value="L-rhamnose_isomerase"/>
</dbReference>
<reference evidence="8 9" key="1">
    <citation type="submission" date="2019-12" db="EMBL/GenBank/DDBJ databases">
        <title>Maritimibacter sp. nov. sp. isolated from sea sand.</title>
        <authorList>
            <person name="Kim J."/>
            <person name="Jeong S.E."/>
            <person name="Jung H.S."/>
            <person name="Jeon C.O."/>
        </authorList>
    </citation>
    <scope>NUCLEOTIDE SEQUENCE [LARGE SCALE GENOMIC DNA]</scope>
    <source>
        <strain evidence="8 9">DP07</strain>
    </source>
</reference>
<gene>
    <name evidence="6" type="primary">rhaA</name>
    <name evidence="8" type="ORF">GQE99_00660</name>
</gene>
<evidence type="ECO:0000256" key="7">
    <source>
        <dbReference type="NCBIfam" id="TIGR01748"/>
    </source>
</evidence>
<dbReference type="UniPathway" id="UPA00541">
    <property type="reaction ID" value="UER00601"/>
</dbReference>
<evidence type="ECO:0000256" key="1">
    <source>
        <dbReference type="ARBA" id="ARBA00022490"/>
    </source>
</evidence>
<keyword evidence="4 6" id="KW-0413">Isomerase</keyword>
<evidence type="ECO:0000256" key="3">
    <source>
        <dbReference type="ARBA" id="ARBA00023211"/>
    </source>
</evidence>
<keyword evidence="2 6" id="KW-0479">Metal-binding</keyword>
<comment type="pathway">
    <text evidence="6">Carbohydrate degradation; L-rhamnose degradation; glycerone phosphate from L-rhamnose: step 1/3.</text>
</comment>
<comment type="cofactor">
    <cofactor evidence="6">
        <name>Mn(2+)</name>
        <dbReference type="ChEBI" id="CHEBI:29035"/>
    </cofactor>
    <text evidence="6">Binds 1 Mn(2+) ion per subunit.</text>
</comment>
<comment type="function">
    <text evidence="6">Catalyzes the interconversion of L-rhamnose and L-rhamnulose.</text>
</comment>
<evidence type="ECO:0000256" key="2">
    <source>
        <dbReference type="ARBA" id="ARBA00022723"/>
    </source>
</evidence>
<comment type="caution">
    <text evidence="8">The sequence shown here is derived from an EMBL/GenBank/DDBJ whole genome shotgun (WGS) entry which is preliminary data.</text>
</comment>
<organism evidence="8 9">
    <name type="scientific">Maritimibacter harenae</name>
    <dbReference type="NCBI Taxonomy" id="2606218"/>
    <lineage>
        <taxon>Bacteria</taxon>
        <taxon>Pseudomonadati</taxon>
        <taxon>Pseudomonadota</taxon>
        <taxon>Alphaproteobacteria</taxon>
        <taxon>Rhodobacterales</taxon>
        <taxon>Roseobacteraceae</taxon>
        <taxon>Maritimibacter</taxon>
    </lineage>
</organism>
<dbReference type="HAMAP" id="MF_00541">
    <property type="entry name" value="RhaA"/>
    <property type="match status" value="1"/>
</dbReference>
<feature type="binding site" evidence="6">
    <location>
        <position position="288"/>
    </location>
    <ligand>
        <name>Mn(2+)</name>
        <dbReference type="ChEBI" id="CHEBI:29035"/>
    </ligand>
</feature>
<feature type="binding site" evidence="6">
    <location>
        <position position="256"/>
    </location>
    <ligand>
        <name>Mn(2+)</name>
        <dbReference type="ChEBI" id="CHEBI:29035"/>
    </ligand>
</feature>
<dbReference type="PANTHER" id="PTHR30268:SF0">
    <property type="entry name" value="L-RHAMNOSE ISOMERASE"/>
    <property type="match status" value="1"/>
</dbReference>
<name>A0A845M1Z9_9RHOB</name>
<dbReference type="InterPro" id="IPR036237">
    <property type="entry name" value="Xyl_isomerase-like_sf"/>
</dbReference>
<evidence type="ECO:0000256" key="6">
    <source>
        <dbReference type="HAMAP-Rule" id="MF_00541"/>
    </source>
</evidence>
<dbReference type="NCBIfam" id="TIGR01748">
    <property type="entry name" value="rhaA"/>
    <property type="match status" value="1"/>
</dbReference>
<dbReference type="EC" id="5.3.1.14" evidence="6 7"/>
<dbReference type="AlphaFoldDB" id="A0A845M1Z9"/>
<proteinExistence type="inferred from homology"/>
<dbReference type="EMBL" id="WTUX01000002">
    <property type="protein sequence ID" value="MZR11543.1"/>
    <property type="molecule type" value="Genomic_DNA"/>
</dbReference>
<sequence>MSYQSARDAFAEWGVDTEAAMEALARIPISVHCWQGDDVVGFEGQSGASGGGIQATGNHPGRARTPDELRADLEFAYSMIPGKHRLNLHAFYLDTEETPDRDEIEYRHFAPWVDWAREQGIGLDFNPTFFAHAKADDNLTLSHPDKGIRDFWIEHGKRSREIAAKMGEELGTAAVNNIWVPDGSKDMPVDRMAARQRLEASLDQMLAPAHDAAHLRDAVESKLFGIGVEAMTVGSHEFYLGYAIRKGTLLCLDMGHFHPTENIADKLSSVALSVNELLLHVSRPMRWDSDHVILLDDAIRGMAQELVFADLLGRTHIGLDFFDATISRTAAWVIGVRNMQKALLEALLMPQARLKEAEAALDFTTRFVLTEELKDMPFSTVWAEFCARNDRPTGKALVGELDGYQSRVATRG</sequence>
<dbReference type="InterPro" id="IPR009308">
    <property type="entry name" value="Rhamnose_isomerase"/>
</dbReference>
<evidence type="ECO:0000256" key="4">
    <source>
        <dbReference type="ARBA" id="ARBA00023235"/>
    </source>
</evidence>
<dbReference type="NCBIfam" id="NF002203">
    <property type="entry name" value="PRK01076.1"/>
    <property type="match status" value="1"/>
</dbReference>